<reference evidence="2" key="1">
    <citation type="submission" date="2022-10" db="EMBL/GenBank/DDBJ databases">
        <title>Streptomyces beihaiensis sp. nov., a chitin degrading actinobacterium, isolated from shrimp pond soil.</title>
        <authorList>
            <person name="Xie J."/>
            <person name="Shen N."/>
        </authorList>
    </citation>
    <scope>NUCLEOTIDE SEQUENCE</scope>
    <source>
        <strain evidence="2">GXMU-J5</strain>
    </source>
</reference>
<accession>A0ABT3TUF5</accession>
<dbReference type="Pfam" id="PF03372">
    <property type="entry name" value="Exo_endo_phos"/>
    <property type="match status" value="1"/>
</dbReference>
<keyword evidence="2" id="KW-0540">Nuclease</keyword>
<protein>
    <submittedName>
        <fullName evidence="2">Endonuclease/exonuclease/phosphatase</fullName>
    </submittedName>
</protein>
<evidence type="ECO:0000313" key="2">
    <source>
        <dbReference type="EMBL" id="MCX3060668.1"/>
    </source>
</evidence>
<dbReference type="InterPro" id="IPR005135">
    <property type="entry name" value="Endo/exonuclease/phosphatase"/>
</dbReference>
<keyword evidence="3" id="KW-1185">Reference proteome</keyword>
<dbReference type="RefSeq" id="WP_266599449.1">
    <property type="nucleotide sequence ID" value="NZ_JAPHNL010000114.1"/>
</dbReference>
<dbReference type="CDD" id="cd04486">
    <property type="entry name" value="YhcR_OBF_like"/>
    <property type="match status" value="1"/>
</dbReference>
<dbReference type="Proteomes" id="UP001163064">
    <property type="component" value="Unassembled WGS sequence"/>
</dbReference>
<evidence type="ECO:0000259" key="1">
    <source>
        <dbReference type="Pfam" id="PF03372"/>
    </source>
</evidence>
<name>A0ABT3TUF5_9ACTN</name>
<dbReference type="GO" id="GO:0004519">
    <property type="term" value="F:endonuclease activity"/>
    <property type="evidence" value="ECO:0007669"/>
    <property type="project" value="UniProtKB-KW"/>
</dbReference>
<proteinExistence type="predicted"/>
<feature type="domain" description="Endonuclease/exonuclease/phosphatase" evidence="1">
    <location>
        <begin position="371"/>
        <end position="663"/>
    </location>
</feature>
<dbReference type="Gene3D" id="3.60.10.10">
    <property type="entry name" value="Endonuclease/exonuclease/phosphatase"/>
    <property type="match status" value="1"/>
</dbReference>
<organism evidence="2 3">
    <name type="scientific">Streptomyces beihaiensis</name>
    <dbReference type="NCBI Taxonomy" id="2984495"/>
    <lineage>
        <taxon>Bacteria</taxon>
        <taxon>Bacillati</taxon>
        <taxon>Actinomycetota</taxon>
        <taxon>Actinomycetes</taxon>
        <taxon>Kitasatosporales</taxon>
        <taxon>Streptomycetaceae</taxon>
        <taxon>Streptomyces</taxon>
    </lineage>
</organism>
<evidence type="ECO:0000313" key="3">
    <source>
        <dbReference type="Proteomes" id="UP001163064"/>
    </source>
</evidence>
<dbReference type="PANTHER" id="PTHR42834">
    <property type="entry name" value="ENDONUCLEASE/EXONUCLEASE/PHOSPHATASE FAMILY PROTEIN (AFU_ORTHOLOGUE AFUA_3G09210)"/>
    <property type="match status" value="1"/>
</dbReference>
<dbReference type="InterPro" id="IPR036691">
    <property type="entry name" value="Endo/exonu/phosph_ase_sf"/>
</dbReference>
<dbReference type="PANTHER" id="PTHR42834:SF1">
    <property type="entry name" value="ENDONUCLEASE_EXONUCLEASE_PHOSPHATASE FAMILY PROTEIN (AFU_ORTHOLOGUE AFUA_3G09210)"/>
    <property type="match status" value="1"/>
</dbReference>
<gene>
    <name evidence="2" type="ORF">OFY01_13030</name>
</gene>
<sequence length="672" mass="71777">MYSSSPVRRPTSWEALTTPAHRQEIDARRKAAGKSHSVPAAVCSTLVPALTHIVPGGILLPSSSRTPRRSRSRLAALAVATATTASYAVLVASPAHAATVAIHDIQGTTRISPYNGKPVTGVTGVVTGVRSYGSSKGFWFQDTTPDNNPATSEGIFVYTRSTPTVRKGDSVRVSGTVSEYVPGGVSSGNQSVTEITHPSVTVVSSGNRVPVTRISAWSVPSAYTRKGKPSDGGSINGLRLKPWKYALDYYESLEGMNVEIGSSRVITPSNKYAELWVTVKPCQHPTARGGVLYGSYRSQNSGRLLIETLGSKSAFPTADVGDVLSGTTEGPLDYNQYGGYTLVADKLGTVDSMGLARETTRKQAHDQLAVATYNVENLDPSDSTFAAHASAIVNNLQSPDILSLEEIQDNDGATNDGVVAADQTVTKLIDAIVAAGGPKYDWRSIDPVDDKDGGQPGGNIRNVFLFNPARVSFVDRPGGDATTADSVIDNGGKAELAQSPGRIDPANSAWNSSRKPLLGQFVFRGKTVFVVSNHLAAKLGDQALHSQYQPPTRSSETQRHAQATLVNSFVKDILAVQKDANVIALGDMNDYEFSGTAHRLENGGALWSAIKSLPKNERYTYEYQGNAQVLDQILISPAIKAKGAFAYDSVHINSEFHDQVSDHDPQVLRLRP</sequence>
<comment type="caution">
    <text evidence="2">The sequence shown here is derived from an EMBL/GenBank/DDBJ whole genome shotgun (WGS) entry which is preliminary data.</text>
</comment>
<dbReference type="SUPFAM" id="SSF56219">
    <property type="entry name" value="DNase I-like"/>
    <property type="match status" value="1"/>
</dbReference>
<keyword evidence="2" id="KW-0255">Endonuclease</keyword>
<dbReference type="EMBL" id="JAPHNL010000114">
    <property type="protein sequence ID" value="MCX3060668.1"/>
    <property type="molecule type" value="Genomic_DNA"/>
</dbReference>
<keyword evidence="2" id="KW-0378">Hydrolase</keyword>